<keyword evidence="1" id="KW-0812">Transmembrane</keyword>
<dbReference type="HOGENOM" id="CLU_1209688_0_0_1"/>
<feature type="transmembrane region" description="Helical" evidence="1">
    <location>
        <begin position="81"/>
        <end position="101"/>
    </location>
</feature>
<dbReference type="OrthoDB" id="2657661at2759"/>
<name>M2QLC0_CERS8</name>
<reference evidence="2 3" key="1">
    <citation type="journal article" date="2012" name="Proc. Natl. Acad. Sci. U.S.A.">
        <title>Comparative genomics of Ceriporiopsis subvermispora and Phanerochaete chrysosporium provide insight into selective ligninolysis.</title>
        <authorList>
            <person name="Fernandez-Fueyo E."/>
            <person name="Ruiz-Duenas F.J."/>
            <person name="Ferreira P."/>
            <person name="Floudas D."/>
            <person name="Hibbett D.S."/>
            <person name="Canessa P."/>
            <person name="Larrondo L.F."/>
            <person name="James T.Y."/>
            <person name="Seelenfreund D."/>
            <person name="Lobos S."/>
            <person name="Polanco R."/>
            <person name="Tello M."/>
            <person name="Honda Y."/>
            <person name="Watanabe T."/>
            <person name="Watanabe T."/>
            <person name="Ryu J.S."/>
            <person name="Kubicek C.P."/>
            <person name="Schmoll M."/>
            <person name="Gaskell J."/>
            <person name="Hammel K.E."/>
            <person name="St John F.J."/>
            <person name="Vanden Wymelenberg A."/>
            <person name="Sabat G."/>
            <person name="Splinter BonDurant S."/>
            <person name="Syed K."/>
            <person name="Yadav J.S."/>
            <person name="Doddapaneni H."/>
            <person name="Subramanian V."/>
            <person name="Lavin J.L."/>
            <person name="Oguiza J.A."/>
            <person name="Perez G."/>
            <person name="Pisabarro A.G."/>
            <person name="Ramirez L."/>
            <person name="Santoyo F."/>
            <person name="Master E."/>
            <person name="Coutinho P.M."/>
            <person name="Henrissat B."/>
            <person name="Lombard V."/>
            <person name="Magnuson J.K."/>
            <person name="Kuees U."/>
            <person name="Hori C."/>
            <person name="Igarashi K."/>
            <person name="Samejima M."/>
            <person name="Held B.W."/>
            <person name="Barry K.W."/>
            <person name="LaButti K.M."/>
            <person name="Lapidus A."/>
            <person name="Lindquist E.A."/>
            <person name="Lucas S.M."/>
            <person name="Riley R."/>
            <person name="Salamov A.A."/>
            <person name="Hoffmeister D."/>
            <person name="Schwenk D."/>
            <person name="Hadar Y."/>
            <person name="Yarden O."/>
            <person name="de Vries R.P."/>
            <person name="Wiebenga A."/>
            <person name="Stenlid J."/>
            <person name="Eastwood D."/>
            <person name="Grigoriev I.V."/>
            <person name="Berka R.M."/>
            <person name="Blanchette R.A."/>
            <person name="Kersten P."/>
            <person name="Martinez A.T."/>
            <person name="Vicuna R."/>
            <person name="Cullen D."/>
        </authorList>
    </citation>
    <scope>NUCLEOTIDE SEQUENCE [LARGE SCALE GENOMIC DNA]</scope>
    <source>
        <strain evidence="2 3">B</strain>
    </source>
</reference>
<evidence type="ECO:0000256" key="1">
    <source>
        <dbReference type="SAM" id="Phobius"/>
    </source>
</evidence>
<feature type="transmembrane region" description="Helical" evidence="1">
    <location>
        <begin position="167"/>
        <end position="188"/>
    </location>
</feature>
<feature type="transmembrane region" description="Helical" evidence="1">
    <location>
        <begin position="129"/>
        <end position="155"/>
    </location>
</feature>
<dbReference type="Proteomes" id="UP000016930">
    <property type="component" value="Unassembled WGS sequence"/>
</dbReference>
<evidence type="ECO:0000313" key="2">
    <source>
        <dbReference type="EMBL" id="EMD32915.1"/>
    </source>
</evidence>
<protein>
    <submittedName>
        <fullName evidence="2">Uncharacterized protein</fullName>
    </submittedName>
</protein>
<dbReference type="AlphaFoldDB" id="M2QLC0"/>
<gene>
    <name evidence="2" type="ORF">CERSUDRAFT_98927</name>
</gene>
<organism evidence="2 3">
    <name type="scientific">Ceriporiopsis subvermispora (strain B)</name>
    <name type="common">White-rot fungus</name>
    <name type="synonym">Gelatoporia subvermispora</name>
    <dbReference type="NCBI Taxonomy" id="914234"/>
    <lineage>
        <taxon>Eukaryota</taxon>
        <taxon>Fungi</taxon>
        <taxon>Dikarya</taxon>
        <taxon>Basidiomycota</taxon>
        <taxon>Agaricomycotina</taxon>
        <taxon>Agaricomycetes</taxon>
        <taxon>Polyporales</taxon>
        <taxon>Gelatoporiaceae</taxon>
        <taxon>Gelatoporia</taxon>
    </lineage>
</organism>
<keyword evidence="3" id="KW-1185">Reference proteome</keyword>
<keyword evidence="1" id="KW-0472">Membrane</keyword>
<dbReference type="EMBL" id="KB445808">
    <property type="protein sequence ID" value="EMD32915.1"/>
    <property type="molecule type" value="Genomic_DNA"/>
</dbReference>
<dbReference type="STRING" id="914234.M2QLC0"/>
<accession>M2QLC0</accession>
<proteinExistence type="predicted"/>
<keyword evidence="1" id="KW-1133">Transmembrane helix</keyword>
<evidence type="ECO:0000313" key="3">
    <source>
        <dbReference type="Proteomes" id="UP000016930"/>
    </source>
</evidence>
<sequence length="229" mass="25699">MFIRLVSPWFFGAPDVQLRSLRKIWVDNFMLYPDWSDFIEKMKSEWSDFLLPSTVSLSTNVAFLAIPNLSMDNSSLNAAQILSYISMTVSMGSIIMTLLLTRQNGHHLRMRETAFKVVLFLRNRRHPRLGLEALAVVYSLPYGLILWAVITFLAAFSFVCFGGNDTLAMSTTGAVWIIIAMLVVWSLYIGRETKSLPKWLIKAFSFCGTDKSSAANGSKPSDCDGTTVM</sequence>